<dbReference type="PANTHER" id="PTHR35936:SF17">
    <property type="entry name" value="ARGININE-BINDING EXTRACELLULAR PROTEIN ARTP"/>
    <property type="match status" value="1"/>
</dbReference>
<dbReference type="SMART" id="SM00062">
    <property type="entry name" value="PBPb"/>
    <property type="match status" value="1"/>
</dbReference>
<dbReference type="PANTHER" id="PTHR35936">
    <property type="entry name" value="MEMBRANE-BOUND LYTIC MUREIN TRANSGLYCOSYLASE F"/>
    <property type="match status" value="1"/>
</dbReference>
<proteinExistence type="predicted"/>
<dbReference type="Gene3D" id="3.40.190.10">
    <property type="entry name" value="Periplasmic binding protein-like II"/>
    <property type="match status" value="2"/>
</dbReference>
<accession>A0ABS0AZ40</accession>
<gene>
    <name evidence="3" type="ORF">NEPTK9_000910</name>
</gene>
<organism evidence="3 4">
    <name type="scientific">Candidatus Neptunichlamydia vexilliferae</name>
    <dbReference type="NCBI Taxonomy" id="1651774"/>
    <lineage>
        <taxon>Bacteria</taxon>
        <taxon>Pseudomonadati</taxon>
        <taxon>Chlamydiota</taxon>
        <taxon>Chlamydiia</taxon>
        <taxon>Parachlamydiales</taxon>
        <taxon>Simkaniaceae</taxon>
        <taxon>Candidatus Neptunichlamydia</taxon>
    </lineage>
</organism>
<dbReference type="Proteomes" id="UP001194714">
    <property type="component" value="Unassembled WGS sequence"/>
</dbReference>
<dbReference type="CDD" id="cd13530">
    <property type="entry name" value="PBP2_peptides_like"/>
    <property type="match status" value="1"/>
</dbReference>
<dbReference type="RefSeq" id="WP_194847699.1">
    <property type="nucleotide sequence ID" value="NZ_JAAEJV010000020.1"/>
</dbReference>
<sequence>MIKRYFLLFFILMVAVSCGTTSRGKSYTIAIDPSWFPLDLQGKEPNIYAFSSELLRAISHKEGVFFEKIRMDWDNLALGLEKGDYDGMLSSLTPRVFWGKTYTFSDPFLHTGPVLVIREEEKIRSLDGKEIAVDSFANEAILIEKFPGVIIQYYTVIPEGLDEVLSGQLDGVLINYLQATSYIRDLYHGQVKIAMPPLDDAGLRLITLDGGNTELVEIFNRGLDKLKDDGTLDKLLAKWELN</sequence>
<keyword evidence="4" id="KW-1185">Reference proteome</keyword>
<dbReference type="SUPFAM" id="SSF53850">
    <property type="entry name" value="Periplasmic binding protein-like II"/>
    <property type="match status" value="1"/>
</dbReference>
<reference evidence="3 4" key="1">
    <citation type="submission" date="2020-01" db="EMBL/GenBank/DDBJ databases">
        <title>Draft genome sequence of Cand. Neptunochlamydia vexilliferae K9.</title>
        <authorList>
            <person name="Schulz F."/>
            <person name="Koestlbacher S."/>
            <person name="Wascher F."/>
            <person name="Pizzetti I."/>
            <person name="Horn M."/>
        </authorList>
    </citation>
    <scope>NUCLEOTIDE SEQUENCE [LARGE SCALE GENOMIC DNA]</scope>
    <source>
        <strain evidence="3 4">K9</strain>
    </source>
</reference>
<dbReference type="Pfam" id="PF00497">
    <property type="entry name" value="SBP_bac_3"/>
    <property type="match status" value="1"/>
</dbReference>
<name>A0ABS0AZ40_9BACT</name>
<comment type="caution">
    <text evidence="3">The sequence shown here is derived from an EMBL/GenBank/DDBJ whole genome shotgun (WGS) entry which is preliminary data.</text>
</comment>
<feature type="domain" description="Solute-binding protein family 3/N-terminal" evidence="2">
    <location>
        <begin position="26"/>
        <end position="242"/>
    </location>
</feature>
<evidence type="ECO:0000256" key="1">
    <source>
        <dbReference type="ARBA" id="ARBA00022729"/>
    </source>
</evidence>
<evidence type="ECO:0000259" key="2">
    <source>
        <dbReference type="SMART" id="SM00062"/>
    </source>
</evidence>
<dbReference type="InterPro" id="IPR001638">
    <property type="entry name" value="Solute-binding_3/MltF_N"/>
</dbReference>
<evidence type="ECO:0000313" key="4">
    <source>
        <dbReference type="Proteomes" id="UP001194714"/>
    </source>
</evidence>
<protein>
    <recommendedName>
        <fullName evidence="2">Solute-binding protein family 3/N-terminal domain-containing protein</fullName>
    </recommendedName>
</protein>
<evidence type="ECO:0000313" key="3">
    <source>
        <dbReference type="EMBL" id="MBF5059398.1"/>
    </source>
</evidence>
<keyword evidence="1" id="KW-0732">Signal</keyword>
<dbReference type="PROSITE" id="PS51257">
    <property type="entry name" value="PROKAR_LIPOPROTEIN"/>
    <property type="match status" value="1"/>
</dbReference>
<dbReference type="EMBL" id="JAAEJV010000020">
    <property type="protein sequence ID" value="MBF5059398.1"/>
    <property type="molecule type" value="Genomic_DNA"/>
</dbReference>